<keyword evidence="4" id="KW-1003">Cell membrane</keyword>
<keyword evidence="8 15" id="KW-0479">Metal-binding</keyword>
<dbReference type="AlphaFoldDB" id="A0A0M9VUX9"/>
<evidence type="ECO:0000256" key="7">
    <source>
        <dbReference type="ARBA" id="ARBA00022622"/>
    </source>
</evidence>
<gene>
    <name evidence="19" type="ORF">ESCO_005464</name>
</gene>
<evidence type="ECO:0000256" key="17">
    <source>
        <dbReference type="SAM" id="SignalP"/>
    </source>
</evidence>
<evidence type="ECO:0000256" key="11">
    <source>
        <dbReference type="ARBA" id="ARBA00023136"/>
    </source>
</evidence>
<evidence type="ECO:0000256" key="16">
    <source>
        <dbReference type="SAM" id="MobiDB-lite"/>
    </source>
</evidence>
<feature type="binding site" description="axial binding residue" evidence="15">
    <location>
        <position position="37"/>
    </location>
    <ligand>
        <name>heme</name>
        <dbReference type="ChEBI" id="CHEBI:30413"/>
    </ligand>
    <ligandPart>
        <name>Fe</name>
        <dbReference type="ChEBI" id="CHEBI:18248"/>
    </ligandPart>
</feature>
<evidence type="ECO:0000256" key="10">
    <source>
        <dbReference type="ARBA" id="ARBA00023004"/>
    </source>
</evidence>
<evidence type="ECO:0000256" key="2">
    <source>
        <dbReference type="ARBA" id="ARBA00004613"/>
    </source>
</evidence>
<dbReference type="Proteomes" id="UP000053831">
    <property type="component" value="Unassembled WGS sequence"/>
</dbReference>
<dbReference type="InterPro" id="IPR008427">
    <property type="entry name" value="Extracellular_membr_CFEM_dom"/>
</dbReference>
<dbReference type="InterPro" id="IPR051735">
    <property type="entry name" value="CFEM_domain"/>
</dbReference>
<dbReference type="STRING" id="150374.A0A0M9VUX9"/>
<keyword evidence="14" id="KW-0449">Lipoprotein</keyword>
<dbReference type="PANTHER" id="PTHR37928:SF1">
    <property type="entry name" value="CFEM DOMAIN PROTEIN (AFU_ORTHOLOGUE AFUA_6G14090)"/>
    <property type="match status" value="1"/>
</dbReference>
<feature type="domain" description="CFEM" evidence="18">
    <location>
        <begin position="1"/>
        <end position="106"/>
    </location>
</feature>
<reference evidence="19 20" key="1">
    <citation type="submission" date="2015-07" db="EMBL/GenBank/DDBJ databases">
        <title>The genome of the fungus Escovopsis weberi, a specialized disease agent of ant agriculture.</title>
        <authorList>
            <person name="de Man T.J."/>
            <person name="Stajich J.E."/>
            <person name="Kubicek C.P."/>
            <person name="Chenthamara K."/>
            <person name="Atanasova L."/>
            <person name="Druzhinina I.S."/>
            <person name="Birnbaum S."/>
            <person name="Barribeau S.M."/>
            <person name="Teiling C."/>
            <person name="Suen G."/>
            <person name="Currie C."/>
            <person name="Gerardo N.M."/>
        </authorList>
    </citation>
    <scope>NUCLEOTIDE SEQUENCE [LARGE SCALE GENOMIC DNA]</scope>
</reference>
<evidence type="ECO:0000256" key="13">
    <source>
        <dbReference type="ARBA" id="ARBA00023180"/>
    </source>
</evidence>
<evidence type="ECO:0000256" key="1">
    <source>
        <dbReference type="ARBA" id="ARBA00004609"/>
    </source>
</evidence>
<evidence type="ECO:0000313" key="19">
    <source>
        <dbReference type="EMBL" id="KOS20393.1"/>
    </source>
</evidence>
<evidence type="ECO:0000256" key="5">
    <source>
        <dbReference type="ARBA" id="ARBA00022525"/>
    </source>
</evidence>
<keyword evidence="6 15" id="KW-0349">Heme</keyword>
<feature type="signal peptide" evidence="17">
    <location>
        <begin position="1"/>
        <end position="17"/>
    </location>
</feature>
<dbReference type="PROSITE" id="PS52012">
    <property type="entry name" value="CFEM"/>
    <property type="match status" value="1"/>
</dbReference>
<evidence type="ECO:0000256" key="4">
    <source>
        <dbReference type="ARBA" id="ARBA00022475"/>
    </source>
</evidence>
<organism evidence="19 20">
    <name type="scientific">Escovopsis weberi</name>
    <dbReference type="NCBI Taxonomy" id="150374"/>
    <lineage>
        <taxon>Eukaryota</taxon>
        <taxon>Fungi</taxon>
        <taxon>Dikarya</taxon>
        <taxon>Ascomycota</taxon>
        <taxon>Pezizomycotina</taxon>
        <taxon>Sordariomycetes</taxon>
        <taxon>Hypocreomycetidae</taxon>
        <taxon>Hypocreales</taxon>
        <taxon>Hypocreaceae</taxon>
        <taxon>Escovopsis</taxon>
    </lineage>
</organism>
<evidence type="ECO:0000256" key="12">
    <source>
        <dbReference type="ARBA" id="ARBA00023157"/>
    </source>
</evidence>
<keyword evidence="13" id="KW-0325">Glycoprotein</keyword>
<comment type="caution">
    <text evidence="15">Lacks conserved residue(s) required for the propagation of feature annotation.</text>
</comment>
<evidence type="ECO:0000256" key="6">
    <source>
        <dbReference type="ARBA" id="ARBA00022617"/>
    </source>
</evidence>
<dbReference type="Pfam" id="PF05730">
    <property type="entry name" value="CFEM"/>
    <property type="match status" value="1"/>
</dbReference>
<protein>
    <recommendedName>
        <fullName evidence="18">CFEM domain-containing protein</fullName>
    </recommendedName>
</protein>
<keyword evidence="5" id="KW-0964">Secreted</keyword>
<proteinExistence type="inferred from homology"/>
<feature type="region of interest" description="Disordered" evidence="16">
    <location>
        <begin position="89"/>
        <end position="110"/>
    </location>
</feature>
<evidence type="ECO:0000256" key="9">
    <source>
        <dbReference type="ARBA" id="ARBA00022729"/>
    </source>
</evidence>
<evidence type="ECO:0000313" key="20">
    <source>
        <dbReference type="Proteomes" id="UP000053831"/>
    </source>
</evidence>
<name>A0A0M9VUX9_ESCWE</name>
<evidence type="ECO:0000256" key="3">
    <source>
        <dbReference type="ARBA" id="ARBA00010031"/>
    </source>
</evidence>
<dbReference type="PANTHER" id="PTHR37928">
    <property type="entry name" value="CFEM DOMAIN PROTEIN (AFU_ORTHOLOGUE AFUA_6G14090)"/>
    <property type="match status" value="1"/>
</dbReference>
<dbReference type="OrthoDB" id="1193027at2759"/>
<evidence type="ECO:0000259" key="18">
    <source>
        <dbReference type="PROSITE" id="PS52012"/>
    </source>
</evidence>
<dbReference type="GO" id="GO:0005576">
    <property type="term" value="C:extracellular region"/>
    <property type="evidence" value="ECO:0007669"/>
    <property type="project" value="UniProtKB-SubCell"/>
</dbReference>
<keyword evidence="10 15" id="KW-0408">Iron</keyword>
<keyword evidence="11" id="KW-0472">Membrane</keyword>
<feature type="disulfide bond" evidence="15">
    <location>
        <begin position="42"/>
        <end position="75"/>
    </location>
</feature>
<evidence type="ECO:0000256" key="15">
    <source>
        <dbReference type="PROSITE-ProRule" id="PRU01356"/>
    </source>
</evidence>
<dbReference type="GO" id="GO:0005886">
    <property type="term" value="C:plasma membrane"/>
    <property type="evidence" value="ECO:0007669"/>
    <property type="project" value="UniProtKB-SubCell"/>
</dbReference>
<comment type="caution">
    <text evidence="19">The sequence shown here is derived from an EMBL/GenBank/DDBJ whole genome shotgun (WGS) entry which is preliminary data.</text>
</comment>
<dbReference type="EMBL" id="LGSR01000017">
    <property type="protein sequence ID" value="KOS20393.1"/>
    <property type="molecule type" value="Genomic_DNA"/>
</dbReference>
<evidence type="ECO:0000256" key="14">
    <source>
        <dbReference type="ARBA" id="ARBA00023288"/>
    </source>
</evidence>
<dbReference type="GO" id="GO:0098552">
    <property type="term" value="C:side of membrane"/>
    <property type="evidence" value="ECO:0007669"/>
    <property type="project" value="UniProtKB-KW"/>
</dbReference>
<feature type="disulfide bond" evidence="15">
    <location>
        <begin position="33"/>
        <end position="40"/>
    </location>
</feature>
<feature type="compositionally biased region" description="Low complexity" evidence="16">
    <location>
        <begin position="91"/>
        <end position="110"/>
    </location>
</feature>
<comment type="similarity">
    <text evidence="3">Belongs to the RBT5 family.</text>
</comment>
<keyword evidence="20" id="KW-1185">Reference proteome</keyword>
<keyword evidence="12 15" id="KW-1015">Disulfide bond</keyword>
<keyword evidence="7" id="KW-0336">GPI-anchor</keyword>
<dbReference type="GO" id="GO:0046872">
    <property type="term" value="F:metal ion binding"/>
    <property type="evidence" value="ECO:0007669"/>
    <property type="project" value="UniProtKB-UniRule"/>
</dbReference>
<sequence>MKTFVLALSALAAVVAAQSTDNLAPCSAQELGCQSGDLQCLCTNQNFFFGLRDCSSEICSEGDARSTVDFGIQMCRGVGVAITTGGGNGGSEASSSASGTSAPTATSAAEGKGTVSTFTTTATSSGTVNTFTVTTTISGDYRDLGCF</sequence>
<comment type="subcellular location">
    <subcellularLocation>
        <location evidence="1">Cell membrane</location>
        <topology evidence="1">Lipid-anchor</topology>
        <topology evidence="1">GPI-anchor</topology>
    </subcellularLocation>
    <subcellularLocation>
        <location evidence="2">Secreted</location>
    </subcellularLocation>
</comment>
<evidence type="ECO:0000256" key="8">
    <source>
        <dbReference type="ARBA" id="ARBA00022723"/>
    </source>
</evidence>
<keyword evidence="9 17" id="KW-0732">Signal</keyword>
<feature type="chain" id="PRO_5005839564" description="CFEM domain-containing protein" evidence="17">
    <location>
        <begin position="18"/>
        <end position="147"/>
    </location>
</feature>
<accession>A0A0M9VUX9</accession>